<name>A0A3S8ZQ17_9NEIS</name>
<dbReference type="InterPro" id="IPR050925">
    <property type="entry name" value="Rhomboid_protease_S54"/>
</dbReference>
<sequence length="634" mass="69395">MNELVKIAPINPLGLLRTQWATALLITINLAVYVWMGAKGVPWIDPEPMMLLDWGANLAALTLTGEYWRLLTSMFVHSGIIHLLLNMSMLLFIGPLAQKRLGNLGLISIYLSAGLVAGFVSASWYALSQETNIFGMPITRLVASVGASGALMGLAVAVCVWKSSINEHEEGDALSNKLGQVVLLNLGLGFIVPGVDQACHIGGLLYGFPMGLIALAFNRVSWKRSVVYFAIVAVTTAGVFKATQGSESEELRLLADEVRKQQKDMRKQKELEIVTKQRDLLHKSELAARPKPVSAEEASVLAMEPILSNSYQNPVFSTDGRRLYLTDQEANSLTVVDVNTRKVIKVIKGPELKIPDDGCDKTCRGIGAQSVAISPDEKWALVPSMAISSVALIDIQAGAIVHMFKTGNRPATAVFSHDGLHAYVINKADNSLSVLDMARRQVDGDPLPLGGAEGRYEHWMNPVLLLSSDSKRLLASNASLSRLDWIDLASRKMITPPLNIPNSVRFALTDTKMNILWLPSEKGLLEHKLPSFESLASYAYCNANDTKLMSVSPDGKWMAAYRDTALGEVILISRQSRRMVGVYQLSEEPHQLLFSPDGNHLAVLLSSGLRIYPLNKSINVVDYVQKNGEFFCDS</sequence>
<protein>
    <submittedName>
        <fullName evidence="9">Rhomboid family intramembrane serine protease</fullName>
    </submittedName>
</protein>
<comment type="subcellular location">
    <subcellularLocation>
        <location evidence="1">Membrane</location>
        <topology evidence="1">Multi-pass membrane protein</topology>
    </subcellularLocation>
</comment>
<dbReference type="Pfam" id="PF01694">
    <property type="entry name" value="Rhomboid"/>
    <property type="match status" value="1"/>
</dbReference>
<dbReference type="InterPro" id="IPR022764">
    <property type="entry name" value="Peptidase_S54_rhomboid_dom"/>
</dbReference>
<dbReference type="InterPro" id="IPR011045">
    <property type="entry name" value="N2O_reductase_N"/>
</dbReference>
<proteinExistence type="inferred from homology"/>
<evidence type="ECO:0000256" key="3">
    <source>
        <dbReference type="ARBA" id="ARBA00022692"/>
    </source>
</evidence>
<feature type="transmembrane region" description="Helical" evidence="7">
    <location>
        <begin position="20"/>
        <end position="38"/>
    </location>
</feature>
<dbReference type="Proteomes" id="UP000282438">
    <property type="component" value="Chromosome"/>
</dbReference>
<dbReference type="KEGG" id="iod:EJO50_03130"/>
<dbReference type="RefSeq" id="WP_125971532.1">
    <property type="nucleotide sequence ID" value="NZ_CP034433.1"/>
</dbReference>
<dbReference type="InterPro" id="IPR011964">
    <property type="entry name" value="YVTN_b-propeller_repeat"/>
</dbReference>
<dbReference type="NCBIfam" id="TIGR02276">
    <property type="entry name" value="beta_rpt_yvtn"/>
    <property type="match status" value="1"/>
</dbReference>
<evidence type="ECO:0000256" key="7">
    <source>
        <dbReference type="SAM" id="Phobius"/>
    </source>
</evidence>
<dbReference type="GO" id="GO:0006508">
    <property type="term" value="P:proteolysis"/>
    <property type="evidence" value="ECO:0007669"/>
    <property type="project" value="UniProtKB-KW"/>
</dbReference>
<keyword evidence="10" id="KW-1185">Reference proteome</keyword>
<feature type="transmembrane region" description="Helical" evidence="7">
    <location>
        <begin position="173"/>
        <end position="195"/>
    </location>
</feature>
<comment type="similarity">
    <text evidence="2">Belongs to the peptidase S54 family.</text>
</comment>
<evidence type="ECO:0000256" key="4">
    <source>
        <dbReference type="ARBA" id="ARBA00022801"/>
    </source>
</evidence>
<dbReference type="InterPro" id="IPR035952">
    <property type="entry name" value="Rhomboid-like_sf"/>
</dbReference>
<keyword evidence="6 7" id="KW-0472">Membrane</keyword>
<evidence type="ECO:0000256" key="2">
    <source>
        <dbReference type="ARBA" id="ARBA00009045"/>
    </source>
</evidence>
<feature type="transmembrane region" description="Helical" evidence="7">
    <location>
        <begin position="138"/>
        <end position="161"/>
    </location>
</feature>
<reference evidence="9 10" key="1">
    <citation type="submission" date="2018-12" db="EMBL/GenBank/DDBJ databases">
        <title>Complete genome sequence of Iodobacter sp. H11R3.</title>
        <authorList>
            <person name="Bae J.-W."/>
        </authorList>
    </citation>
    <scope>NUCLEOTIDE SEQUENCE [LARGE SCALE GENOMIC DNA]</scope>
    <source>
        <strain evidence="9 10">H11R3</strain>
    </source>
</reference>
<feature type="domain" description="Peptidase S54 rhomboid" evidence="8">
    <location>
        <begin position="65"/>
        <end position="215"/>
    </location>
</feature>
<feature type="transmembrane region" description="Helical" evidence="7">
    <location>
        <begin position="74"/>
        <end position="97"/>
    </location>
</feature>
<evidence type="ECO:0000313" key="10">
    <source>
        <dbReference type="Proteomes" id="UP000282438"/>
    </source>
</evidence>
<dbReference type="SUPFAM" id="SSF50974">
    <property type="entry name" value="Nitrous oxide reductase, N-terminal domain"/>
    <property type="match status" value="1"/>
</dbReference>
<dbReference type="OrthoDB" id="9778341at2"/>
<dbReference type="InterPro" id="IPR015943">
    <property type="entry name" value="WD40/YVTN_repeat-like_dom_sf"/>
</dbReference>
<dbReference type="PANTHER" id="PTHR43731">
    <property type="entry name" value="RHOMBOID PROTEASE"/>
    <property type="match status" value="1"/>
</dbReference>
<feature type="transmembrane region" description="Helical" evidence="7">
    <location>
        <begin position="201"/>
        <end position="218"/>
    </location>
</feature>
<evidence type="ECO:0000259" key="8">
    <source>
        <dbReference type="Pfam" id="PF01694"/>
    </source>
</evidence>
<evidence type="ECO:0000313" key="9">
    <source>
        <dbReference type="EMBL" id="AZN35566.1"/>
    </source>
</evidence>
<dbReference type="AlphaFoldDB" id="A0A3S8ZQ17"/>
<dbReference type="GO" id="GO:0016020">
    <property type="term" value="C:membrane"/>
    <property type="evidence" value="ECO:0007669"/>
    <property type="project" value="UniProtKB-SubCell"/>
</dbReference>
<evidence type="ECO:0000256" key="1">
    <source>
        <dbReference type="ARBA" id="ARBA00004141"/>
    </source>
</evidence>
<keyword evidence="4" id="KW-0378">Hydrolase</keyword>
<evidence type="ECO:0000256" key="5">
    <source>
        <dbReference type="ARBA" id="ARBA00022989"/>
    </source>
</evidence>
<keyword evidence="9" id="KW-0645">Protease</keyword>
<organism evidence="9 10">
    <name type="scientific">Iodobacter ciconiae</name>
    <dbReference type="NCBI Taxonomy" id="2496266"/>
    <lineage>
        <taxon>Bacteria</taxon>
        <taxon>Pseudomonadati</taxon>
        <taxon>Pseudomonadota</taxon>
        <taxon>Betaproteobacteria</taxon>
        <taxon>Neisseriales</taxon>
        <taxon>Chitinibacteraceae</taxon>
        <taxon>Iodobacter</taxon>
    </lineage>
</organism>
<accession>A0A3S8ZQ17</accession>
<keyword evidence="5 7" id="KW-1133">Transmembrane helix</keyword>
<feature type="transmembrane region" description="Helical" evidence="7">
    <location>
        <begin position="225"/>
        <end position="243"/>
    </location>
</feature>
<keyword evidence="3 7" id="KW-0812">Transmembrane</keyword>
<dbReference type="SUPFAM" id="SSF144091">
    <property type="entry name" value="Rhomboid-like"/>
    <property type="match status" value="1"/>
</dbReference>
<evidence type="ECO:0000256" key="6">
    <source>
        <dbReference type="ARBA" id="ARBA00023136"/>
    </source>
</evidence>
<gene>
    <name evidence="9" type="ORF">EJO50_03130</name>
</gene>
<feature type="transmembrane region" description="Helical" evidence="7">
    <location>
        <begin position="104"/>
        <end position="126"/>
    </location>
</feature>
<dbReference type="EMBL" id="CP034433">
    <property type="protein sequence ID" value="AZN35566.1"/>
    <property type="molecule type" value="Genomic_DNA"/>
</dbReference>
<dbReference type="Gene3D" id="1.20.1540.10">
    <property type="entry name" value="Rhomboid-like"/>
    <property type="match status" value="1"/>
</dbReference>
<dbReference type="GO" id="GO:0004252">
    <property type="term" value="F:serine-type endopeptidase activity"/>
    <property type="evidence" value="ECO:0007669"/>
    <property type="project" value="InterPro"/>
</dbReference>
<dbReference type="Gene3D" id="2.130.10.10">
    <property type="entry name" value="YVTN repeat-like/Quinoprotein amine dehydrogenase"/>
    <property type="match status" value="2"/>
</dbReference>
<dbReference type="PANTHER" id="PTHR43731:SF14">
    <property type="entry name" value="PRESENILIN-ASSOCIATED RHOMBOID-LIKE PROTEIN, MITOCHONDRIAL"/>
    <property type="match status" value="1"/>
</dbReference>